<evidence type="ECO:0000256" key="13">
    <source>
        <dbReference type="PROSITE-ProRule" id="PRU00192"/>
    </source>
</evidence>
<dbReference type="GO" id="GO:0007165">
    <property type="term" value="P:signal transduction"/>
    <property type="evidence" value="ECO:0007669"/>
    <property type="project" value="InterPro"/>
</dbReference>
<dbReference type="GO" id="GO:0043066">
    <property type="term" value="P:negative regulation of apoptotic process"/>
    <property type="evidence" value="ECO:0007669"/>
    <property type="project" value="TreeGrafter"/>
</dbReference>
<feature type="compositionally biased region" description="Basic and acidic residues" evidence="14">
    <location>
        <begin position="618"/>
        <end position="628"/>
    </location>
</feature>
<dbReference type="SMART" id="SM00326">
    <property type="entry name" value="SH3"/>
    <property type="match status" value="1"/>
</dbReference>
<dbReference type="Pfam" id="PF00169">
    <property type="entry name" value="PH"/>
    <property type="match status" value="1"/>
</dbReference>
<evidence type="ECO:0000259" key="17">
    <source>
        <dbReference type="PROSITE" id="PS50238"/>
    </source>
</evidence>
<dbReference type="Pfam" id="PF16746">
    <property type="entry name" value="BAR_3"/>
    <property type="match status" value="1"/>
</dbReference>
<evidence type="ECO:0000259" key="15">
    <source>
        <dbReference type="PROSITE" id="PS50002"/>
    </source>
</evidence>
<dbReference type="InterPro" id="IPR036028">
    <property type="entry name" value="SH3-like_dom_sf"/>
</dbReference>
<keyword evidence="9" id="KW-0472">Membrane</keyword>
<dbReference type="GO" id="GO:0005886">
    <property type="term" value="C:plasma membrane"/>
    <property type="evidence" value="ECO:0007669"/>
    <property type="project" value="UniProtKB-SubCell"/>
</dbReference>
<organism evidence="18 19">
    <name type="scientific">Tychaedon coryphoeus</name>
    <name type="common">Karoo scrub-robin</name>
    <name type="synonym">Erythropygia coryphaeus</name>
    <dbReference type="NCBI Taxonomy" id="614051"/>
    <lineage>
        <taxon>Eukaryota</taxon>
        <taxon>Metazoa</taxon>
        <taxon>Chordata</taxon>
        <taxon>Craniata</taxon>
        <taxon>Vertebrata</taxon>
        <taxon>Euteleostomi</taxon>
        <taxon>Archelosauria</taxon>
        <taxon>Archosauria</taxon>
        <taxon>Dinosauria</taxon>
        <taxon>Saurischia</taxon>
        <taxon>Theropoda</taxon>
        <taxon>Coelurosauria</taxon>
        <taxon>Aves</taxon>
        <taxon>Neognathae</taxon>
        <taxon>Neoaves</taxon>
        <taxon>Telluraves</taxon>
        <taxon>Australaves</taxon>
        <taxon>Passeriformes</taxon>
        <taxon>Muscicapidae</taxon>
        <taxon>Cercotrichas</taxon>
    </lineage>
</organism>
<accession>A0A851QQ64</accession>
<evidence type="ECO:0000313" key="19">
    <source>
        <dbReference type="Proteomes" id="UP000631545"/>
    </source>
</evidence>
<dbReference type="Proteomes" id="UP000631545">
    <property type="component" value="Unassembled WGS sequence"/>
</dbReference>
<dbReference type="PROSITE" id="PS50002">
    <property type="entry name" value="SH3"/>
    <property type="match status" value="1"/>
</dbReference>
<dbReference type="EMBL" id="WBND01000181">
    <property type="protein sequence ID" value="NXC83098.1"/>
    <property type="molecule type" value="Genomic_DNA"/>
</dbReference>
<dbReference type="GO" id="GO:0005829">
    <property type="term" value="C:cytosol"/>
    <property type="evidence" value="ECO:0007669"/>
    <property type="project" value="TreeGrafter"/>
</dbReference>
<dbReference type="SUPFAM" id="SSF50729">
    <property type="entry name" value="PH domain-like"/>
    <property type="match status" value="1"/>
</dbReference>
<keyword evidence="19" id="KW-1185">Reference proteome</keyword>
<evidence type="ECO:0000256" key="5">
    <source>
        <dbReference type="ARBA" id="ARBA00022468"/>
    </source>
</evidence>
<dbReference type="FunFam" id="2.30.29.30:FF:000157">
    <property type="entry name" value="Putative rho GTPase-activating protein 10"/>
    <property type="match status" value="1"/>
</dbReference>
<keyword evidence="5" id="KW-0343">GTPase activation</keyword>
<proteinExistence type="predicted"/>
<dbReference type="PANTHER" id="PTHR12552:SF5">
    <property type="entry name" value="RHO GTPASE-ACTIVATING PROTEIN 10"/>
    <property type="match status" value="1"/>
</dbReference>
<keyword evidence="6" id="KW-1003">Cell membrane</keyword>
<dbReference type="PROSITE" id="PS50238">
    <property type="entry name" value="RHOGAP"/>
    <property type="match status" value="1"/>
</dbReference>
<evidence type="ECO:0000256" key="4">
    <source>
        <dbReference type="ARBA" id="ARBA00022443"/>
    </source>
</evidence>
<dbReference type="SUPFAM" id="SSF103657">
    <property type="entry name" value="BAR/IMD domain-like"/>
    <property type="match status" value="1"/>
</dbReference>
<dbReference type="SUPFAM" id="SSF50044">
    <property type="entry name" value="SH3-domain"/>
    <property type="match status" value="1"/>
</dbReference>
<dbReference type="FunFam" id="1.10.555.10:FF:000006">
    <property type="entry name" value="Rho GTPase activating protein 26"/>
    <property type="match status" value="1"/>
</dbReference>
<feature type="domain" description="Rho-GAP" evidence="17">
    <location>
        <begin position="384"/>
        <end position="569"/>
    </location>
</feature>
<comment type="subcellular location">
    <subcellularLocation>
        <location evidence="1">Cell membrane</location>
    </subcellularLocation>
    <subcellularLocation>
        <location evidence="2">Cytoplasm</location>
        <location evidence="2">Perinuclear region</location>
    </subcellularLocation>
    <subcellularLocation>
        <location evidence="3">Endosome membrane</location>
    </subcellularLocation>
</comment>
<dbReference type="InterPro" id="IPR027267">
    <property type="entry name" value="AH/BAR_dom_sf"/>
</dbReference>
<evidence type="ECO:0000256" key="9">
    <source>
        <dbReference type="ARBA" id="ARBA00023136"/>
    </source>
</evidence>
<feature type="domain" description="PH" evidence="16">
    <location>
        <begin position="265"/>
        <end position="372"/>
    </location>
</feature>
<dbReference type="Gene3D" id="2.30.30.40">
    <property type="entry name" value="SH3 Domains"/>
    <property type="match status" value="1"/>
</dbReference>
<dbReference type="SUPFAM" id="SSF48350">
    <property type="entry name" value="GTPase activation domain, GAP"/>
    <property type="match status" value="1"/>
</dbReference>
<dbReference type="SMART" id="SM00324">
    <property type="entry name" value="RhoGAP"/>
    <property type="match status" value="1"/>
</dbReference>
<name>A0A851QQ64_TYCCO</name>
<evidence type="ECO:0000256" key="8">
    <source>
        <dbReference type="ARBA" id="ARBA00022753"/>
    </source>
</evidence>
<feature type="non-terminal residue" evidence="18">
    <location>
        <position position="1"/>
    </location>
</feature>
<feature type="non-terminal residue" evidence="18">
    <location>
        <position position="775"/>
    </location>
</feature>
<feature type="region of interest" description="Disordered" evidence="14">
    <location>
        <begin position="617"/>
        <end position="653"/>
    </location>
</feature>
<dbReference type="InterPro" id="IPR000198">
    <property type="entry name" value="RhoGAP_dom"/>
</dbReference>
<dbReference type="PANTHER" id="PTHR12552">
    <property type="entry name" value="OLIGOPHRENIN 1"/>
    <property type="match status" value="1"/>
</dbReference>
<evidence type="ECO:0000256" key="7">
    <source>
        <dbReference type="ARBA" id="ARBA00022490"/>
    </source>
</evidence>
<comment type="caution">
    <text evidence="18">The sequence shown here is derived from an EMBL/GenBank/DDBJ whole genome shotgun (WGS) entry which is preliminary data.</text>
</comment>
<dbReference type="InterPro" id="IPR001849">
    <property type="entry name" value="PH_domain"/>
</dbReference>
<keyword evidence="7" id="KW-0963">Cytoplasm</keyword>
<dbReference type="FunFam" id="1.20.1270.60:FF:000001">
    <property type="entry name" value="Rho GTPase-activating protein 26"/>
    <property type="match status" value="1"/>
</dbReference>
<dbReference type="InterPro" id="IPR001452">
    <property type="entry name" value="SH3_domain"/>
</dbReference>
<dbReference type="InterPro" id="IPR047225">
    <property type="entry name" value="PH_GRAF"/>
</dbReference>
<feature type="compositionally biased region" description="Low complexity" evidence="14">
    <location>
        <begin position="635"/>
        <end position="650"/>
    </location>
</feature>
<evidence type="ECO:0000256" key="3">
    <source>
        <dbReference type="ARBA" id="ARBA00004608"/>
    </source>
</evidence>
<evidence type="ECO:0000256" key="6">
    <source>
        <dbReference type="ARBA" id="ARBA00022475"/>
    </source>
</evidence>
<protein>
    <recommendedName>
        <fullName evidence="11">Rho GTPase-activating protein 10</fullName>
    </recommendedName>
    <alternativeName>
        <fullName evidence="12">Rho-type GTPase-activating protein 10</fullName>
    </alternativeName>
</protein>
<keyword evidence="8" id="KW-0967">Endosome</keyword>
<evidence type="ECO:0000256" key="14">
    <source>
        <dbReference type="SAM" id="MobiDB-lite"/>
    </source>
</evidence>
<evidence type="ECO:0000256" key="1">
    <source>
        <dbReference type="ARBA" id="ARBA00004236"/>
    </source>
</evidence>
<dbReference type="GO" id="GO:0007010">
    <property type="term" value="P:cytoskeleton organization"/>
    <property type="evidence" value="ECO:0007669"/>
    <property type="project" value="TreeGrafter"/>
</dbReference>
<evidence type="ECO:0000256" key="10">
    <source>
        <dbReference type="ARBA" id="ARBA00054039"/>
    </source>
</evidence>
<evidence type="ECO:0000259" key="16">
    <source>
        <dbReference type="PROSITE" id="PS50003"/>
    </source>
</evidence>
<feature type="domain" description="SH3" evidence="15">
    <location>
        <begin position="717"/>
        <end position="775"/>
    </location>
</feature>
<gene>
    <name evidence="18" type="primary">Arhgap10</name>
    <name evidence="18" type="ORF">CERCOR_R02167</name>
</gene>
<dbReference type="PROSITE" id="PS50003">
    <property type="entry name" value="PH_DOMAIN"/>
    <property type="match status" value="1"/>
</dbReference>
<dbReference type="AlphaFoldDB" id="A0A851QQ64"/>
<dbReference type="CDD" id="cd04374">
    <property type="entry name" value="RhoGAP_Graf"/>
    <property type="match status" value="1"/>
</dbReference>
<evidence type="ECO:0000313" key="18">
    <source>
        <dbReference type="EMBL" id="NXC83098.1"/>
    </source>
</evidence>
<dbReference type="InterPro" id="IPR008936">
    <property type="entry name" value="Rho_GTPase_activation_prot"/>
</dbReference>
<dbReference type="Pfam" id="PF00620">
    <property type="entry name" value="RhoGAP"/>
    <property type="match status" value="1"/>
</dbReference>
<dbReference type="SMART" id="SM00233">
    <property type="entry name" value="PH"/>
    <property type="match status" value="1"/>
</dbReference>
<dbReference type="InterPro" id="IPR004148">
    <property type="entry name" value="BAR_dom"/>
</dbReference>
<dbReference type="InterPro" id="IPR011993">
    <property type="entry name" value="PH-like_dom_sf"/>
</dbReference>
<evidence type="ECO:0000256" key="11">
    <source>
        <dbReference type="ARBA" id="ARBA00070231"/>
    </source>
</evidence>
<reference evidence="18" key="1">
    <citation type="submission" date="2019-09" db="EMBL/GenBank/DDBJ databases">
        <title>Bird 10,000 Genomes (B10K) Project - Family phase.</title>
        <authorList>
            <person name="Zhang G."/>
        </authorList>
    </citation>
    <scope>NUCLEOTIDE SEQUENCE</scope>
    <source>
        <strain evidence="18">OUT-0024</strain>
        <tissue evidence="18">Muscle</tissue>
    </source>
</reference>
<dbReference type="GO" id="GO:0005096">
    <property type="term" value="F:GTPase activator activity"/>
    <property type="evidence" value="ECO:0007669"/>
    <property type="project" value="UniProtKB-KW"/>
</dbReference>
<dbReference type="InterPro" id="IPR047234">
    <property type="entry name" value="GRAF_fam"/>
</dbReference>
<comment type="function">
    <text evidence="10">GTPase-activating protein that catalyzes the conversion of active GTP-bound Rho GTPases to their inactive GDP-bound form, thus suppressing various Rho GTPase-mediated cellular processes. Also converts Cdc42 to an inactive GDP-bound state. Essential for PTKB2 regulation of cytoskeletal organization via Rho family GTPases. Inhibits PAK2 proteolytic fragment PAK-2p34 kinase activity and changes its localization from the nucleus to the perinuclear region. Stabilizes PAK-2p34 thereby increasing stimulation of cell death. Associates with MICAL1 on the endosomal membrane to promote Rab8-Rab10-dependent tubule extension. After dissociation with MICAL1, recruits WDR44 which connects the endoplasmic reticulum (ER) with the endosomal tubule, thereby participating in the export of a subset of neosynthesized proteins.</text>
</comment>
<evidence type="ECO:0000256" key="2">
    <source>
        <dbReference type="ARBA" id="ARBA00004556"/>
    </source>
</evidence>
<dbReference type="GO" id="GO:0010008">
    <property type="term" value="C:endosome membrane"/>
    <property type="evidence" value="ECO:0007669"/>
    <property type="project" value="UniProtKB-SubCell"/>
</dbReference>
<dbReference type="FunFam" id="2.30.30.40:FF:000055">
    <property type="entry name" value="rho GTPase-activating protein 26 isoform X1"/>
    <property type="match status" value="1"/>
</dbReference>
<dbReference type="Gene3D" id="1.20.1270.60">
    <property type="entry name" value="Arfaptin homology (AH) domain/BAR domain"/>
    <property type="match status" value="1"/>
</dbReference>
<dbReference type="Gene3D" id="2.30.29.30">
    <property type="entry name" value="Pleckstrin-homology domain (PH domain)/Phosphotyrosine-binding domain (PTB)"/>
    <property type="match status" value="1"/>
</dbReference>
<evidence type="ECO:0000256" key="12">
    <source>
        <dbReference type="ARBA" id="ARBA00083384"/>
    </source>
</evidence>
<keyword evidence="4 13" id="KW-0728">SH3 domain</keyword>
<dbReference type="Pfam" id="PF14604">
    <property type="entry name" value="SH3_9"/>
    <property type="match status" value="1"/>
</dbReference>
<dbReference type="GO" id="GO:0048471">
    <property type="term" value="C:perinuclear region of cytoplasm"/>
    <property type="evidence" value="ECO:0007669"/>
    <property type="project" value="UniProtKB-SubCell"/>
</dbReference>
<dbReference type="CDD" id="cd01249">
    <property type="entry name" value="BAR-PH_GRAF_family"/>
    <property type="match status" value="1"/>
</dbReference>
<dbReference type="Gene3D" id="1.10.555.10">
    <property type="entry name" value="Rho GTPase activation protein"/>
    <property type="match status" value="1"/>
</dbReference>
<sequence length="775" mass="88631">MGLQPLEFSDCYLDSPWFRERVRAHEAELEKTNKFIKELLKDGKNLIAATKNLSAAQRKFAHSLRDFKFEFIGDAETDDERYIDASLHEFSNFLKNLEEQREILALSVTETLIKPLERFRKEQLGAVKEEKKKFDKETEKNYSLLEKHLNLSAKKKELQLQEADNQVEQNRKHFYELSLEYVCKLQEIQERKKFECVEPVLSFFQGLFTFYHQGYELAKDFNHYKMALQINIQNTRNRFEGTRSEVEELMNKIRRNPQEHKRANHFTMEGYLYVQEKRPAPFGSSWVKHYCMYRKETKKFSMIPFEHRSGGKVGDAELFVLTYCTKRNADTIDRRFCFDLEASDRPGVPVTMQAFSEEDRKLWMEALDGKEAVSINFQIFFYSAQLDKIGFTIIKKCISAVETRGMNEKGLYRIVGVSSTVQRLLSLLMDSKTCNEVDLENSVDWEVKTITSAMKQYLRSLPEPLMTYELHGEFIVPAKSGSPESRVNAVHFLVHKLPEKNREMLEILVKHLANVSKHAKRNLMTVANLGVVFGPTLMRPQEETVAAIMDLKFQNIVVEILIENHEKIFKTLPDATFPEPISVAVSPPNAPPRQSRRQGQRIKRPLAVYNLCLELDDADSHNSPREDTPTGSMDSLSSQSPTPAFSSSPPGLLDGNDLIMNSGDLAGWTTNLPAQSRPSMVSWMNVPPANPAATNAALPTFFFPSPATGTDTAGESVAHRKARAVYPCEAEHSSELSFQIGAIFEDVQFSREPGWLEGTLNGKRGLIPQNYVQFL</sequence>